<dbReference type="AlphaFoldDB" id="A0A7T5RJ78"/>
<name>A0A7T5RJ78_9BACT</name>
<sequence>MAKKVQAAQSKPVVKPSQQVSAGGGPMGKFAMKGAVVFGGALNPTHWREEILRRGATILEEGEGWLSYGIA</sequence>
<proteinExistence type="predicted"/>
<evidence type="ECO:0000313" key="2">
    <source>
        <dbReference type="EMBL" id="QQG45158.1"/>
    </source>
</evidence>
<evidence type="ECO:0000313" key="3">
    <source>
        <dbReference type="Proteomes" id="UP000595618"/>
    </source>
</evidence>
<accession>A0A7T5RJ78</accession>
<feature type="region of interest" description="Disordered" evidence="1">
    <location>
        <begin position="1"/>
        <end position="25"/>
    </location>
</feature>
<dbReference type="Proteomes" id="UP000595618">
    <property type="component" value="Chromosome"/>
</dbReference>
<organism evidence="2 3">
    <name type="scientific">Candidatus Sungiibacteriota bacterium</name>
    <dbReference type="NCBI Taxonomy" id="2750080"/>
    <lineage>
        <taxon>Bacteria</taxon>
        <taxon>Candidatus Sungiibacteriota</taxon>
    </lineage>
</organism>
<protein>
    <submittedName>
        <fullName evidence="2">Uncharacterized protein</fullName>
    </submittedName>
</protein>
<gene>
    <name evidence="2" type="ORF">HYW89_04130</name>
</gene>
<reference evidence="2 3" key="1">
    <citation type="submission" date="2020-07" db="EMBL/GenBank/DDBJ databases">
        <title>Huge and variable diversity of episymbiotic CPR bacteria and DPANN archaea in groundwater ecosystems.</title>
        <authorList>
            <person name="He C.Y."/>
            <person name="Keren R."/>
            <person name="Whittaker M."/>
            <person name="Farag I.F."/>
            <person name="Doudna J."/>
            <person name="Cate J.H.D."/>
            <person name="Banfield J.F."/>
        </authorList>
    </citation>
    <scope>NUCLEOTIDE SEQUENCE [LARGE SCALE GENOMIC DNA]</scope>
    <source>
        <strain evidence="2">NC_groundwater_541_Ag_S-0.1um_46_50</strain>
    </source>
</reference>
<dbReference type="EMBL" id="CP066690">
    <property type="protein sequence ID" value="QQG45158.1"/>
    <property type="molecule type" value="Genomic_DNA"/>
</dbReference>
<evidence type="ECO:0000256" key="1">
    <source>
        <dbReference type="SAM" id="MobiDB-lite"/>
    </source>
</evidence>